<dbReference type="Proteomes" id="UP000683139">
    <property type="component" value="Unassembled WGS sequence"/>
</dbReference>
<evidence type="ECO:0000256" key="1">
    <source>
        <dbReference type="SAM" id="Phobius"/>
    </source>
</evidence>
<dbReference type="AlphaFoldDB" id="A0A920CYF9"/>
<feature type="transmembrane region" description="Helical" evidence="1">
    <location>
        <begin position="157"/>
        <end position="177"/>
    </location>
</feature>
<keyword evidence="1" id="KW-0472">Membrane</keyword>
<dbReference type="PANTHER" id="PTHR37305:SF1">
    <property type="entry name" value="MEMBRANE PROTEIN"/>
    <property type="match status" value="1"/>
</dbReference>
<keyword evidence="1" id="KW-0812">Transmembrane</keyword>
<evidence type="ECO:0000313" key="2">
    <source>
        <dbReference type="EMBL" id="GIP15999.1"/>
    </source>
</evidence>
<dbReference type="Pfam" id="PF12730">
    <property type="entry name" value="ABC2_membrane_4"/>
    <property type="match status" value="1"/>
</dbReference>
<dbReference type="EMBL" id="BOSE01000002">
    <property type="protein sequence ID" value="GIP15999.1"/>
    <property type="molecule type" value="Genomic_DNA"/>
</dbReference>
<dbReference type="RefSeq" id="WP_213514249.1">
    <property type="nucleotide sequence ID" value="NZ_BOSE01000002.1"/>
</dbReference>
<feature type="transmembrane region" description="Helical" evidence="1">
    <location>
        <begin position="67"/>
        <end position="84"/>
    </location>
</feature>
<feature type="transmembrane region" description="Helical" evidence="1">
    <location>
        <begin position="189"/>
        <end position="211"/>
    </location>
</feature>
<keyword evidence="1" id="KW-1133">Transmembrane helix</keyword>
<gene>
    <name evidence="2" type="ORF">J40TS1_16410</name>
</gene>
<feature type="transmembrane region" description="Helical" evidence="1">
    <location>
        <begin position="231"/>
        <end position="249"/>
    </location>
</feature>
<reference evidence="2" key="1">
    <citation type="submission" date="2021-03" db="EMBL/GenBank/DDBJ databases">
        <title>Antimicrobial resistance genes in bacteria isolated from Japanese honey, and their potential for conferring macrolide and lincosamide resistance in the American foulbrood pathogen Paenibacillus larvae.</title>
        <authorList>
            <person name="Okamoto M."/>
            <person name="Kumagai M."/>
            <person name="Kanamori H."/>
            <person name="Takamatsu D."/>
        </authorList>
    </citation>
    <scope>NUCLEOTIDE SEQUENCE</scope>
    <source>
        <strain evidence="2">J40TS1</strain>
    </source>
</reference>
<organism evidence="2 3">
    <name type="scientific">Paenibacillus montaniterrae</name>
    <dbReference type="NCBI Taxonomy" id="429341"/>
    <lineage>
        <taxon>Bacteria</taxon>
        <taxon>Bacillati</taxon>
        <taxon>Bacillota</taxon>
        <taxon>Bacilli</taxon>
        <taxon>Bacillales</taxon>
        <taxon>Paenibacillaceae</taxon>
        <taxon>Paenibacillus</taxon>
    </lineage>
</organism>
<sequence>MFKRVWLSEWQRVFKRKKTIVGIIIYLLLVGLEALFLYAVGGVSFYNKDQDVLLNNLNTAPFFLRELGMFLVFILIPMFVSDSFNGEYTSGAYRLVLLRPQGRFMLFIAKLGVQASIVVCLLAATWLIATAFGIVVFPSVQEVSFYNTIPLQPLQATIYVLAFYVVAFLVLFAVICVGSAISSIMPNSILSYVGTVGFLIGCTYLSDYFFIFFQVSDTIFEILSQQQLTSLLLIVSLIAISYIINALVWKKRDWLG</sequence>
<accession>A0A920CYF9</accession>
<feature type="transmembrane region" description="Helical" evidence="1">
    <location>
        <begin position="20"/>
        <end position="47"/>
    </location>
</feature>
<comment type="caution">
    <text evidence="2">The sequence shown here is derived from an EMBL/GenBank/DDBJ whole genome shotgun (WGS) entry which is preliminary data.</text>
</comment>
<protein>
    <submittedName>
        <fullName evidence="2">ABC transporter permease</fullName>
    </submittedName>
</protein>
<feature type="transmembrane region" description="Helical" evidence="1">
    <location>
        <begin position="104"/>
        <end position="137"/>
    </location>
</feature>
<evidence type="ECO:0000313" key="3">
    <source>
        <dbReference type="Proteomes" id="UP000683139"/>
    </source>
</evidence>
<dbReference type="PANTHER" id="PTHR37305">
    <property type="entry name" value="INTEGRAL MEMBRANE PROTEIN-RELATED"/>
    <property type="match status" value="1"/>
</dbReference>
<name>A0A920CYF9_9BACL</name>
<keyword evidence="3" id="KW-1185">Reference proteome</keyword>
<proteinExistence type="predicted"/>